<dbReference type="Pfam" id="PF06808">
    <property type="entry name" value="DctM"/>
    <property type="match status" value="1"/>
</dbReference>
<evidence type="ECO:0000313" key="4">
    <source>
        <dbReference type="EMBL" id="MDA7425666.1"/>
    </source>
</evidence>
<evidence type="ECO:0000259" key="3">
    <source>
        <dbReference type="Pfam" id="PF06808"/>
    </source>
</evidence>
<comment type="subcellular location">
    <subcellularLocation>
        <location evidence="1">Cell inner membrane</location>
        <topology evidence="1">Multi-pass membrane protein</topology>
    </subcellularLocation>
</comment>
<evidence type="ECO:0000256" key="2">
    <source>
        <dbReference type="SAM" id="Phobius"/>
    </source>
</evidence>
<comment type="function">
    <text evidence="1">Part of the tripartite ATP-independent periplasmic (TRAP) transport system.</text>
</comment>
<feature type="transmembrane region" description="Helical" evidence="2">
    <location>
        <begin position="693"/>
        <end position="712"/>
    </location>
</feature>
<dbReference type="EMBL" id="JAQIOY010000004">
    <property type="protein sequence ID" value="MDA7425666.1"/>
    <property type="molecule type" value="Genomic_DNA"/>
</dbReference>
<dbReference type="PANTHER" id="PTHR43849:SF2">
    <property type="entry name" value="BLL3936 PROTEIN"/>
    <property type="match status" value="1"/>
</dbReference>
<keyword evidence="1" id="KW-1003">Cell membrane</keyword>
<dbReference type="InterPro" id="IPR011853">
    <property type="entry name" value="TRAP_DctM-Dct_fused"/>
</dbReference>
<comment type="caution">
    <text evidence="4">The sequence shown here is derived from an EMBL/GenBank/DDBJ whole genome shotgun (WGS) entry which is preliminary data.</text>
</comment>
<keyword evidence="2" id="KW-0472">Membrane</keyword>
<keyword evidence="1" id="KW-0997">Cell inner membrane</keyword>
<organism evidence="4 5">
    <name type="scientific">Thalassococcus lentus</name>
    <dbReference type="NCBI Taxonomy" id="1210524"/>
    <lineage>
        <taxon>Bacteria</taxon>
        <taxon>Pseudomonadati</taxon>
        <taxon>Pseudomonadota</taxon>
        <taxon>Alphaproteobacteria</taxon>
        <taxon>Rhodobacterales</taxon>
        <taxon>Roseobacteraceae</taxon>
        <taxon>Thalassococcus</taxon>
    </lineage>
</organism>
<reference evidence="4 5" key="1">
    <citation type="submission" date="2023-01" db="EMBL/GenBank/DDBJ databases">
        <title>Thalassococcus onchidii sp. nov., isolated from a marine invertebrate from the South China Sea.</title>
        <authorList>
            <person name="Xu S."/>
            <person name="Liu Z."/>
            <person name="Xu Y."/>
        </authorList>
    </citation>
    <scope>NUCLEOTIDE SEQUENCE [LARGE SCALE GENOMIC DNA]</scope>
    <source>
        <strain evidence="4 5">KCTC 32084</strain>
    </source>
</reference>
<feature type="transmembrane region" description="Helical" evidence="2">
    <location>
        <begin position="642"/>
        <end position="659"/>
    </location>
</feature>
<accession>A0ABT4XUN0</accession>
<keyword evidence="2" id="KW-0812">Transmembrane</keyword>
<feature type="transmembrane region" description="Helical" evidence="2">
    <location>
        <begin position="607"/>
        <end position="630"/>
    </location>
</feature>
<feature type="transmembrane region" description="Helical" evidence="2">
    <location>
        <begin position="556"/>
        <end position="574"/>
    </location>
</feature>
<proteinExistence type="predicted"/>
<dbReference type="InterPro" id="IPR010656">
    <property type="entry name" value="DctM"/>
</dbReference>
<protein>
    <submittedName>
        <fullName evidence="4">TRAP transporter fused permease subunit</fullName>
    </submittedName>
</protein>
<name>A0ABT4XUN0_9RHOB</name>
<keyword evidence="5" id="KW-1185">Reference proteome</keyword>
<feature type="transmembrane region" description="Helical" evidence="2">
    <location>
        <begin position="372"/>
        <end position="394"/>
    </location>
</feature>
<dbReference type="RefSeq" id="WP_271433024.1">
    <property type="nucleotide sequence ID" value="NZ_JAQIOY010000004.1"/>
</dbReference>
<evidence type="ECO:0000256" key="1">
    <source>
        <dbReference type="RuleBase" id="RU369079"/>
    </source>
</evidence>
<feature type="transmembrane region" description="Helical" evidence="2">
    <location>
        <begin position="92"/>
        <end position="116"/>
    </location>
</feature>
<feature type="transmembrane region" description="Helical" evidence="2">
    <location>
        <begin position="162"/>
        <end position="182"/>
    </location>
</feature>
<feature type="transmembrane region" description="Helical" evidence="2">
    <location>
        <begin position="742"/>
        <end position="759"/>
    </location>
</feature>
<dbReference type="NCBIfam" id="TIGR02123">
    <property type="entry name" value="TRAP_fused"/>
    <property type="match status" value="1"/>
</dbReference>
<feature type="transmembrane region" description="Helical" evidence="2">
    <location>
        <begin position="189"/>
        <end position="209"/>
    </location>
</feature>
<feature type="transmembrane region" description="Helical" evidence="2">
    <location>
        <begin position="348"/>
        <end position="366"/>
    </location>
</feature>
<dbReference type="Proteomes" id="UP001210720">
    <property type="component" value="Unassembled WGS sequence"/>
</dbReference>
<evidence type="ECO:0000313" key="5">
    <source>
        <dbReference type="Proteomes" id="UP001210720"/>
    </source>
</evidence>
<gene>
    <name evidence="4" type="ORF">PFY00_13110</name>
</gene>
<feature type="transmembrane region" description="Helical" evidence="2">
    <location>
        <begin position="258"/>
        <end position="282"/>
    </location>
</feature>
<feature type="transmembrane region" description="Helical" evidence="2">
    <location>
        <begin position="415"/>
        <end position="436"/>
    </location>
</feature>
<feature type="transmembrane region" description="Helical" evidence="2">
    <location>
        <begin position="60"/>
        <end position="80"/>
    </location>
</feature>
<feature type="transmembrane region" description="Helical" evidence="2">
    <location>
        <begin position="501"/>
        <end position="520"/>
    </location>
</feature>
<feature type="transmembrane region" description="Helical" evidence="2">
    <location>
        <begin position="581"/>
        <end position="601"/>
    </location>
</feature>
<keyword evidence="2" id="KW-1133">Transmembrane helix</keyword>
<keyword evidence="1" id="KW-0813">Transport</keyword>
<dbReference type="PANTHER" id="PTHR43849">
    <property type="entry name" value="BLL3936 PROTEIN"/>
    <property type="match status" value="1"/>
</dbReference>
<feature type="domain" description="TRAP C4-dicarboxylate transport system permease DctM subunit" evidence="3">
    <location>
        <begin position="199"/>
        <end position="665"/>
    </location>
</feature>
<sequence>MTDQTSFRRPINQTIALALALVLVFFGMINTMPEIPGIQELARSVTGRPFFRVSNFAPEFFFPPMFLLMMVIVAFHGSAYQDWKTTPRKYRPAWLGLLLDIGLITAAMLGALGYLVENDAVCLFDQISGERARLIQEAAERAEGVIPGMSFDAEVPACQARFGIWIIPLLFTIIGLFFLYNVRLWGAPLVIVATIVVAYTVATALIWMFSMSDNNFLLTKLGADNGDVMAAAVQKATNVFITPDGFMGRFMNIVVNQVFPYVILGSLFGTSAGGTSLIKLAVRLTRRLRGGPAHAAIVSSALFGTITGGPVTNVLSTGRLTIPMMMRNGFSARFAGGVEAAASSGGQIMPPVMGVAAFVLVALTAVPYTKVVVAAFLPAMAFFFSIFLTVMFQARREKVAAMGEVPDDLQMERQDWLNVVMIFVPILVILFLLLGSKDAVSTGVLSWVLPGWVEQIITNATGDAVSAGWWAVAVLLPLLFLDPETRAKPSKILKSFAEGGILLSNLFLLLFAVSIISAFLNESGLTGELTRAVTSWLESAEVIRIFGIDVHITGGVYLMVALISAMFCAIILGMGMPTVPAYVNVALLLGPLLANLGVSFFTAHMFVFYFAVASAITPPVAIAAFAAASIAKTEPMRTGFEAVRVGIVMFTIPFIFAWYPELLLIEEAVTVLDDNGQRVLIEGYGSGVDWPSLAALLLRLVLVLYLLASALARFDRGPISRLEMALRLLAALLVLWKTTPVMWVGIGLAAALVCSHYFLSKRTDHDPARA</sequence>